<name>A0A556AKE6_9BURK</name>
<feature type="transmembrane region" description="Helical" evidence="1">
    <location>
        <begin position="379"/>
        <end position="399"/>
    </location>
</feature>
<evidence type="ECO:0000313" key="4">
    <source>
        <dbReference type="Proteomes" id="UP000318405"/>
    </source>
</evidence>
<dbReference type="OrthoDB" id="9802500at2"/>
<dbReference type="InterPro" id="IPR007890">
    <property type="entry name" value="CHASE2"/>
</dbReference>
<keyword evidence="1" id="KW-1133">Transmembrane helix</keyword>
<feature type="transmembrane region" description="Helical" evidence="1">
    <location>
        <begin position="351"/>
        <end position="373"/>
    </location>
</feature>
<dbReference type="Pfam" id="PF05226">
    <property type="entry name" value="CHASE2"/>
    <property type="match status" value="1"/>
</dbReference>
<sequence>MTRRLFIALILALAALVFVEPTRSLLEHRLHVARLGLDALTQDSGSPIVILAIDEASIDAIGSWPWPRATWAELLTRLYRHHRPGFLGLDAVFPPAPEQAAGNEAFAAALAQVPSALGQLMLPDPGMRGATPWLSLTHPLPDGFPPADTMRFAGVLGSDAKLATTARAGHINAAIDPDGVMRRLPTLICLESIGQPCAGSFVQAAAATLAGADEWAIQRGGWLEAPWLLVPGDLDALAIPVGEDLTLAVPWRGSHDLRYVSIADVWHERLAAGLLDQRLLLVGGVSLGLGDMVVSPLYERVPGIEVHAHALRAWLANALPFQPRAAQPAMLAWALAVGLLLAWYAQRRAQLIAITTVGALAPLAGALLAWLVWRQIWPAGAPASFALIAGVALTLSLVLRERSRLVQRFRDYVPLPLRRLLTRADTEVPSETGWGTVMVTDILGYTRRSQSLPLEQLAAWCDAGVAHVVHHAVKHGAMLDTVAGDGALLLWRTGGRREQARAAIAAVRDIMQGMPELNRRLAAQGLPELALGIGVHAGPYLLGSFGEEHKRFTVVSDVANLAAHIERLTRHHPWPVLVSQTVASLLPAGATVPAATLDLGAEHMPLFTLADLPNNHWPNARPAAAS</sequence>
<dbReference type="Gene3D" id="3.30.70.1230">
    <property type="entry name" value="Nucleotide cyclase"/>
    <property type="match status" value="1"/>
</dbReference>
<dbReference type="GO" id="GO:0035556">
    <property type="term" value="P:intracellular signal transduction"/>
    <property type="evidence" value="ECO:0007669"/>
    <property type="project" value="InterPro"/>
</dbReference>
<dbReference type="InterPro" id="IPR001054">
    <property type="entry name" value="A/G_cyclase"/>
</dbReference>
<protein>
    <submittedName>
        <fullName evidence="3">Adenylate/guanylate cyclase domain-containing protein</fullName>
    </submittedName>
</protein>
<evidence type="ECO:0000313" key="3">
    <source>
        <dbReference type="EMBL" id="TSH93368.1"/>
    </source>
</evidence>
<dbReference type="SMART" id="SM01080">
    <property type="entry name" value="CHASE2"/>
    <property type="match status" value="1"/>
</dbReference>
<organism evidence="3 4">
    <name type="scientific">Verticiella sediminum</name>
    <dbReference type="NCBI Taxonomy" id="1247510"/>
    <lineage>
        <taxon>Bacteria</taxon>
        <taxon>Pseudomonadati</taxon>
        <taxon>Pseudomonadota</taxon>
        <taxon>Betaproteobacteria</taxon>
        <taxon>Burkholderiales</taxon>
        <taxon>Alcaligenaceae</taxon>
        <taxon>Verticiella</taxon>
    </lineage>
</organism>
<keyword evidence="1" id="KW-0812">Transmembrane</keyword>
<feature type="transmembrane region" description="Helical" evidence="1">
    <location>
        <begin position="325"/>
        <end position="344"/>
    </location>
</feature>
<dbReference type="PANTHER" id="PTHR43081:SF20">
    <property type="entry name" value="TWO-COMPONENT RESPONSE REGULATOR"/>
    <property type="match status" value="1"/>
</dbReference>
<gene>
    <name evidence="3" type="ORF">FOZ76_13970</name>
</gene>
<dbReference type="EMBL" id="VLTJ01000028">
    <property type="protein sequence ID" value="TSH93368.1"/>
    <property type="molecule type" value="Genomic_DNA"/>
</dbReference>
<keyword evidence="4" id="KW-1185">Reference proteome</keyword>
<dbReference type="Proteomes" id="UP000318405">
    <property type="component" value="Unassembled WGS sequence"/>
</dbReference>
<evidence type="ECO:0000256" key="1">
    <source>
        <dbReference type="SAM" id="Phobius"/>
    </source>
</evidence>
<evidence type="ECO:0000259" key="2">
    <source>
        <dbReference type="PROSITE" id="PS50125"/>
    </source>
</evidence>
<dbReference type="SUPFAM" id="SSF55073">
    <property type="entry name" value="Nucleotide cyclase"/>
    <property type="match status" value="1"/>
</dbReference>
<feature type="domain" description="Guanylate cyclase" evidence="2">
    <location>
        <begin position="436"/>
        <end position="566"/>
    </location>
</feature>
<dbReference type="PANTHER" id="PTHR43081">
    <property type="entry name" value="ADENYLATE CYCLASE, TERMINAL-DIFFERENTIATION SPECIFIC-RELATED"/>
    <property type="match status" value="1"/>
</dbReference>
<dbReference type="RefSeq" id="WP_143948886.1">
    <property type="nucleotide sequence ID" value="NZ_BAABMB010000006.1"/>
</dbReference>
<dbReference type="CDD" id="cd07302">
    <property type="entry name" value="CHD"/>
    <property type="match status" value="1"/>
</dbReference>
<proteinExistence type="predicted"/>
<dbReference type="PROSITE" id="PS50125">
    <property type="entry name" value="GUANYLATE_CYCLASE_2"/>
    <property type="match status" value="1"/>
</dbReference>
<reference evidence="3 4" key="1">
    <citation type="submission" date="2019-07" db="EMBL/GenBank/DDBJ databases">
        <title>Qingshengfaniella alkalisoli gen. nov., sp. nov., isolated from saline soil.</title>
        <authorList>
            <person name="Xu L."/>
            <person name="Huang X.-X."/>
            <person name="Sun J.-Q."/>
        </authorList>
    </citation>
    <scope>NUCLEOTIDE SEQUENCE [LARGE SCALE GENOMIC DNA]</scope>
    <source>
        <strain evidence="3 4">DSM 27279</strain>
    </source>
</reference>
<keyword evidence="1" id="KW-0472">Membrane</keyword>
<dbReference type="AlphaFoldDB" id="A0A556AKE6"/>
<dbReference type="GO" id="GO:0006171">
    <property type="term" value="P:cAMP biosynthetic process"/>
    <property type="evidence" value="ECO:0007669"/>
    <property type="project" value="TreeGrafter"/>
</dbReference>
<dbReference type="InterPro" id="IPR029787">
    <property type="entry name" value="Nucleotide_cyclase"/>
</dbReference>
<dbReference type="GO" id="GO:0004016">
    <property type="term" value="F:adenylate cyclase activity"/>
    <property type="evidence" value="ECO:0007669"/>
    <property type="project" value="UniProtKB-ARBA"/>
</dbReference>
<comment type="caution">
    <text evidence="3">The sequence shown here is derived from an EMBL/GenBank/DDBJ whole genome shotgun (WGS) entry which is preliminary data.</text>
</comment>
<dbReference type="InterPro" id="IPR050697">
    <property type="entry name" value="Adenylyl/Guanylyl_Cyclase_3/4"/>
</dbReference>
<dbReference type="Pfam" id="PF00211">
    <property type="entry name" value="Guanylate_cyc"/>
    <property type="match status" value="1"/>
</dbReference>
<accession>A0A556AKE6</accession>